<protein>
    <submittedName>
        <fullName evidence="1">Uncharacterized protein</fullName>
    </submittedName>
</protein>
<dbReference type="EMBL" id="CABPSD010000001">
    <property type="protein sequence ID" value="VVD64984.1"/>
    <property type="molecule type" value="Genomic_DNA"/>
</dbReference>
<accession>A0A5E4RRA8</accession>
<proteinExistence type="predicted"/>
<sequence length="36" mass="3958">MQRETIAMFDQHAAITPADLAQSFDVLCREPPRGAA</sequence>
<dbReference type="Proteomes" id="UP000368474">
    <property type="component" value="Unassembled WGS sequence"/>
</dbReference>
<gene>
    <name evidence="1" type="ORF">PMO31116_00299</name>
</gene>
<evidence type="ECO:0000313" key="1">
    <source>
        <dbReference type="EMBL" id="VVD64984.1"/>
    </source>
</evidence>
<dbReference type="AlphaFoldDB" id="A0A5E4RRA8"/>
<keyword evidence="2" id="KW-1185">Reference proteome</keyword>
<evidence type="ECO:0000313" key="2">
    <source>
        <dbReference type="Proteomes" id="UP000368474"/>
    </source>
</evidence>
<organism evidence="1 2">
    <name type="scientific">Pandoraea morbifera</name>
    <dbReference type="NCBI Taxonomy" id="2508300"/>
    <lineage>
        <taxon>Bacteria</taxon>
        <taxon>Pseudomonadati</taxon>
        <taxon>Pseudomonadota</taxon>
        <taxon>Betaproteobacteria</taxon>
        <taxon>Burkholderiales</taxon>
        <taxon>Burkholderiaceae</taxon>
        <taxon>Pandoraea</taxon>
    </lineage>
</organism>
<reference evidence="1 2" key="1">
    <citation type="submission" date="2019-08" db="EMBL/GenBank/DDBJ databases">
        <authorList>
            <person name="Peeters C."/>
        </authorList>
    </citation>
    <scope>NUCLEOTIDE SEQUENCE [LARGE SCALE GENOMIC DNA]</scope>
    <source>
        <strain evidence="1 2">LMG 31116</strain>
    </source>
</reference>
<name>A0A5E4RRA8_9BURK</name>